<gene>
    <name evidence="1" type="ORF">V1477_004329</name>
</gene>
<reference evidence="1 2" key="1">
    <citation type="journal article" date="2024" name="Ann. Entomol. Soc. Am.">
        <title>Genomic analyses of the southern and eastern yellowjacket wasps (Hymenoptera: Vespidae) reveal evolutionary signatures of social life.</title>
        <authorList>
            <person name="Catto M.A."/>
            <person name="Caine P.B."/>
            <person name="Orr S.E."/>
            <person name="Hunt B.G."/>
            <person name="Goodisman M.A.D."/>
        </authorList>
    </citation>
    <scope>NUCLEOTIDE SEQUENCE [LARGE SCALE GENOMIC DNA]</scope>
    <source>
        <strain evidence="1">232</strain>
        <tissue evidence="1">Head and thorax</tissue>
    </source>
</reference>
<evidence type="ECO:0000313" key="1">
    <source>
        <dbReference type="EMBL" id="KAL2747637.1"/>
    </source>
</evidence>
<accession>A0ABD2CRC4</accession>
<organism evidence="1 2">
    <name type="scientific">Vespula maculifrons</name>
    <name type="common">Eastern yellow jacket</name>
    <name type="synonym">Wasp</name>
    <dbReference type="NCBI Taxonomy" id="7453"/>
    <lineage>
        <taxon>Eukaryota</taxon>
        <taxon>Metazoa</taxon>
        <taxon>Ecdysozoa</taxon>
        <taxon>Arthropoda</taxon>
        <taxon>Hexapoda</taxon>
        <taxon>Insecta</taxon>
        <taxon>Pterygota</taxon>
        <taxon>Neoptera</taxon>
        <taxon>Endopterygota</taxon>
        <taxon>Hymenoptera</taxon>
        <taxon>Apocrita</taxon>
        <taxon>Aculeata</taxon>
        <taxon>Vespoidea</taxon>
        <taxon>Vespidae</taxon>
        <taxon>Vespinae</taxon>
        <taxon>Vespula</taxon>
    </lineage>
</organism>
<comment type="caution">
    <text evidence="1">The sequence shown here is derived from an EMBL/GenBank/DDBJ whole genome shotgun (WGS) entry which is preliminary data.</text>
</comment>
<name>A0ABD2CRC4_VESMC</name>
<proteinExistence type="predicted"/>
<evidence type="ECO:0000313" key="2">
    <source>
        <dbReference type="Proteomes" id="UP001607303"/>
    </source>
</evidence>
<dbReference type="AlphaFoldDB" id="A0ABD2CRC4"/>
<dbReference type="Proteomes" id="UP001607303">
    <property type="component" value="Unassembled WGS sequence"/>
</dbReference>
<dbReference type="EMBL" id="JAYRBN010000035">
    <property type="protein sequence ID" value="KAL2747637.1"/>
    <property type="molecule type" value="Genomic_DNA"/>
</dbReference>
<sequence length="122" mass="14261">MEEWTNSVGRIVILKAKKKKRKKEKRPDWQEDSSQIHGRNRICRGCRYSAENHELNVSFLMLEKGEKIRYDDFVLVHGDFVVEGSCEKAEEELSMGILKLEILNTKKSEAARLLKILVNSRR</sequence>
<keyword evidence="2" id="KW-1185">Reference proteome</keyword>
<protein>
    <submittedName>
        <fullName evidence="1">Uncharacterized protein</fullName>
    </submittedName>
</protein>